<evidence type="ECO:0000256" key="5">
    <source>
        <dbReference type="ARBA" id="ARBA00022691"/>
    </source>
</evidence>
<evidence type="ECO:0000313" key="10">
    <source>
        <dbReference type="Proteomes" id="UP000751190"/>
    </source>
</evidence>
<keyword evidence="2 6" id="KW-0690">Ribosome biogenesis</keyword>
<dbReference type="AlphaFoldDB" id="A0A8J5XAJ0"/>
<feature type="compositionally biased region" description="Gly residues" evidence="7">
    <location>
        <begin position="79"/>
        <end position="89"/>
    </location>
</feature>
<name>A0A8J5XAJ0_DIALT</name>
<dbReference type="PANTHER" id="PTHR20426:SF0">
    <property type="entry name" value="18S RRNA AMINOCARBOXYPROPYLTRANSFERASE"/>
    <property type="match status" value="1"/>
</dbReference>
<dbReference type="Pfam" id="PF04034">
    <property type="entry name" value="Ribo_biogen_C"/>
    <property type="match status" value="1"/>
</dbReference>
<evidence type="ECO:0000256" key="3">
    <source>
        <dbReference type="ARBA" id="ARBA00022552"/>
    </source>
</evidence>
<protein>
    <recommendedName>
        <fullName evidence="6">18S rRNA aminocarboxypropyltransferase</fullName>
        <ecNumber evidence="6">2.5.1.157</ecNumber>
    </recommendedName>
</protein>
<dbReference type="OMA" id="ETDTRKM"/>
<reference evidence="9" key="1">
    <citation type="submission" date="2021-05" db="EMBL/GenBank/DDBJ databases">
        <title>The genome of the haptophyte Pavlova lutheri (Diacronema luteri, Pavlovales) - a model for lipid biosynthesis in eukaryotic algae.</title>
        <authorList>
            <person name="Hulatt C.J."/>
            <person name="Posewitz M.C."/>
        </authorList>
    </citation>
    <scope>NUCLEOTIDE SEQUENCE</scope>
    <source>
        <strain evidence="9">NIVA-4/92</strain>
    </source>
</reference>
<feature type="binding site" evidence="6">
    <location>
        <position position="108"/>
    </location>
    <ligand>
        <name>S-adenosyl-L-methionine</name>
        <dbReference type="ChEBI" id="CHEBI:59789"/>
    </ligand>
</feature>
<keyword evidence="1" id="KW-0963">Cytoplasm</keyword>
<evidence type="ECO:0000256" key="7">
    <source>
        <dbReference type="SAM" id="MobiDB-lite"/>
    </source>
</evidence>
<feature type="compositionally biased region" description="Low complexity" evidence="7">
    <location>
        <begin position="274"/>
        <end position="290"/>
    </location>
</feature>
<feature type="region of interest" description="Disordered" evidence="7">
    <location>
        <begin position="1"/>
        <end position="95"/>
    </location>
</feature>
<feature type="compositionally biased region" description="Gly residues" evidence="7">
    <location>
        <begin position="291"/>
        <end position="300"/>
    </location>
</feature>
<feature type="domain" description="16S/18S rRNA aminocarboxypropyltransferase Tsr3 C-terminal" evidence="8">
    <location>
        <begin position="130"/>
        <end position="256"/>
    </location>
</feature>
<dbReference type="InterPro" id="IPR022968">
    <property type="entry name" value="Tsr3-like"/>
</dbReference>
<evidence type="ECO:0000256" key="4">
    <source>
        <dbReference type="ARBA" id="ARBA00022679"/>
    </source>
</evidence>
<dbReference type="HAMAP" id="MF_01116">
    <property type="entry name" value="TSR3"/>
    <property type="match status" value="1"/>
</dbReference>
<dbReference type="GO" id="GO:1904047">
    <property type="term" value="F:S-adenosyl-L-methionine binding"/>
    <property type="evidence" value="ECO:0007669"/>
    <property type="project" value="UniProtKB-UniRule"/>
</dbReference>
<evidence type="ECO:0000313" key="9">
    <source>
        <dbReference type="EMBL" id="KAG8459762.1"/>
    </source>
</evidence>
<keyword evidence="4 6" id="KW-0808">Transferase</keyword>
<dbReference type="EC" id="2.5.1.157" evidence="6"/>
<organism evidence="9 10">
    <name type="scientific">Diacronema lutheri</name>
    <name type="common">Unicellular marine alga</name>
    <name type="synonym">Monochrysis lutheri</name>
    <dbReference type="NCBI Taxonomy" id="2081491"/>
    <lineage>
        <taxon>Eukaryota</taxon>
        <taxon>Haptista</taxon>
        <taxon>Haptophyta</taxon>
        <taxon>Pavlovophyceae</taxon>
        <taxon>Pavlovales</taxon>
        <taxon>Pavlovaceae</taxon>
        <taxon>Diacronema</taxon>
    </lineage>
</organism>
<accession>A0A8J5XAJ0</accession>
<dbReference type="GO" id="GO:0000455">
    <property type="term" value="P:enzyme-directed rRNA pseudouridine synthesis"/>
    <property type="evidence" value="ECO:0007669"/>
    <property type="project" value="UniProtKB-UniRule"/>
</dbReference>
<dbReference type="InterPro" id="IPR007177">
    <property type="entry name" value="Tsr3_C"/>
</dbReference>
<sequence length="316" mass="32509">MGGHARGRGHGGGGRGAGRRAAATASRADEVDDATVRAFSRAALAPSGGDDHGDGGSGGSRSGGASAHSSDCDDDDGDNGTGAGGGGAYAGPPLGMWEFKQTDARRDTGSKLKRRGAVTELRVNQRWRGLVLSSNGTRTISPQDRELVAHCGIACVNCSWARVDGDVPFAKLKSAGGERLLPFLVAANPTKYGQPMVLSSAEAFAAGLYICGFKADARRLMASFKWGDSFWQLNGEQLDVYARCSTADEVIAAQNAALDAIRDERRARAREAEASAGDIYGGMPLPSSGSESGGESGSGSGIESNGIGLLGRRGDR</sequence>
<keyword evidence="3 6" id="KW-0698">rRNA processing</keyword>
<comment type="function">
    <text evidence="6">Aminocarboxypropyltransferase that catalyzes the aminocarboxypropyl transfer on pseudouridine in 18S rRNA. It constitutes the last step in biosynthesis of the hypermodified N1-methyl-N3-(3-amino-3-carboxypropyl) pseudouridine (m1acp3-Psi).</text>
</comment>
<feature type="region of interest" description="Disordered" evidence="7">
    <location>
        <begin position="272"/>
        <end position="316"/>
    </location>
</feature>
<evidence type="ECO:0000259" key="8">
    <source>
        <dbReference type="Pfam" id="PF04034"/>
    </source>
</evidence>
<proteinExistence type="inferred from homology"/>
<evidence type="ECO:0000256" key="2">
    <source>
        <dbReference type="ARBA" id="ARBA00022517"/>
    </source>
</evidence>
<dbReference type="Proteomes" id="UP000751190">
    <property type="component" value="Unassembled WGS sequence"/>
</dbReference>
<evidence type="ECO:0000256" key="6">
    <source>
        <dbReference type="HAMAP-Rule" id="MF_03146"/>
    </source>
</evidence>
<comment type="similarity">
    <text evidence="6">Belongs to the TDD superfamily. TSR3 family.</text>
</comment>
<feature type="binding site" evidence="6">
    <location>
        <position position="156"/>
    </location>
    <ligand>
        <name>S-adenosyl-L-methionine</name>
        <dbReference type="ChEBI" id="CHEBI:59789"/>
    </ligand>
</feature>
<keyword evidence="10" id="KW-1185">Reference proteome</keyword>
<evidence type="ECO:0000256" key="1">
    <source>
        <dbReference type="ARBA" id="ARBA00022490"/>
    </source>
</evidence>
<comment type="caution">
    <text evidence="9">The sequence shown here is derived from an EMBL/GenBank/DDBJ whole genome shotgun (WGS) entry which is preliminary data.</text>
</comment>
<dbReference type="PANTHER" id="PTHR20426">
    <property type="entry name" value="RIBOSOME BIOGENESIS PROTEIN TSR3 HOMOLOG"/>
    <property type="match status" value="1"/>
</dbReference>
<feature type="binding site" evidence="6">
    <location>
        <position position="181"/>
    </location>
    <ligand>
        <name>S-adenosyl-L-methionine</name>
        <dbReference type="ChEBI" id="CHEBI:59789"/>
    </ligand>
</feature>
<gene>
    <name evidence="9" type="ORF">KFE25_014325</name>
</gene>
<dbReference type="OrthoDB" id="10262062at2759"/>
<comment type="catalytic activity">
    <reaction evidence="6">
        <text>an N(1)-methylpseudouridine in rRNA + S-adenosyl-L-methionine = N(1)-methyl-N(3)-[(3S)-3-amino-3-carboxypropyl]pseudouridine in rRNA + S-methyl-5'-thioadenosine + H(+)</text>
        <dbReference type="Rhea" id="RHEA:63296"/>
        <dbReference type="Rhea" id="RHEA-COMP:11634"/>
        <dbReference type="Rhea" id="RHEA-COMP:16310"/>
        <dbReference type="ChEBI" id="CHEBI:15378"/>
        <dbReference type="ChEBI" id="CHEBI:17509"/>
        <dbReference type="ChEBI" id="CHEBI:59789"/>
        <dbReference type="ChEBI" id="CHEBI:74890"/>
        <dbReference type="ChEBI" id="CHEBI:146234"/>
        <dbReference type="EC" id="2.5.1.157"/>
    </reaction>
</comment>
<keyword evidence="5 6" id="KW-0949">S-adenosyl-L-methionine</keyword>
<dbReference type="GO" id="GO:0030490">
    <property type="term" value="P:maturation of SSU-rRNA"/>
    <property type="evidence" value="ECO:0007669"/>
    <property type="project" value="TreeGrafter"/>
</dbReference>
<dbReference type="GO" id="GO:0106388">
    <property type="term" value="F:rRNA small subunit aminocarboxypropyltransferase activity"/>
    <property type="evidence" value="ECO:0007669"/>
    <property type="project" value="UniProtKB-EC"/>
</dbReference>
<dbReference type="EMBL" id="JAGTXO010000037">
    <property type="protein sequence ID" value="KAG8459762.1"/>
    <property type="molecule type" value="Genomic_DNA"/>
</dbReference>
<comment type="caution">
    <text evidence="6">Lacks conserved residue(s) required for the propagation of feature annotation.</text>
</comment>